<dbReference type="Proteomes" id="UP000738325">
    <property type="component" value="Unassembled WGS sequence"/>
</dbReference>
<sequence>MDIQQNKAIMAKFLGSILLAAAPALAQVQIGDPLNLPGKWHAEPPPVLQHPCIVIDADNNMTYMIGYDSTGVIVFNFVQQSTCESNWTTVTWTSLPYPAGGHYHTEQCFLTSTHHFAVQYEGGIAIWNHWARTWSYEAIPCTLTYPNHASVVYQNVPSLIDDILIHWQDTKGAAHLTGVQLYNDTVHSCNELTTTNVPTDISVAGAPTDGKTFFLFGPKASCYYDITSATTLSDQPIQTTGDCHPLPALNVTVPRTVDWGGSIWIFGKNDLGVGVWTVNTGAGAPYSIIPESQGAPISGDFGVANCGSGTIVY</sequence>
<proteinExistence type="predicted"/>
<dbReference type="EMBL" id="JAAAIP010000313">
    <property type="protein sequence ID" value="KAG0319707.1"/>
    <property type="molecule type" value="Genomic_DNA"/>
</dbReference>
<evidence type="ECO:0000256" key="1">
    <source>
        <dbReference type="SAM" id="SignalP"/>
    </source>
</evidence>
<gene>
    <name evidence="2" type="ORF">BGZ99_004973</name>
</gene>
<keyword evidence="3" id="KW-1185">Reference proteome</keyword>
<name>A0A9P6UU46_9FUNG</name>
<feature type="signal peptide" evidence="1">
    <location>
        <begin position="1"/>
        <end position="26"/>
    </location>
</feature>
<dbReference type="OrthoDB" id="2394139at2759"/>
<organism evidence="2 3">
    <name type="scientific">Dissophora globulifera</name>
    <dbReference type="NCBI Taxonomy" id="979702"/>
    <lineage>
        <taxon>Eukaryota</taxon>
        <taxon>Fungi</taxon>
        <taxon>Fungi incertae sedis</taxon>
        <taxon>Mucoromycota</taxon>
        <taxon>Mortierellomycotina</taxon>
        <taxon>Mortierellomycetes</taxon>
        <taxon>Mortierellales</taxon>
        <taxon>Mortierellaceae</taxon>
        <taxon>Dissophora</taxon>
    </lineage>
</organism>
<reference evidence="2" key="1">
    <citation type="journal article" date="2020" name="Fungal Divers.">
        <title>Resolving the Mortierellaceae phylogeny through synthesis of multi-gene phylogenetics and phylogenomics.</title>
        <authorList>
            <person name="Vandepol N."/>
            <person name="Liber J."/>
            <person name="Desiro A."/>
            <person name="Na H."/>
            <person name="Kennedy M."/>
            <person name="Barry K."/>
            <person name="Grigoriev I.V."/>
            <person name="Miller A.N."/>
            <person name="O'Donnell K."/>
            <person name="Stajich J.E."/>
            <person name="Bonito G."/>
        </authorList>
    </citation>
    <scope>NUCLEOTIDE SEQUENCE</scope>
    <source>
        <strain evidence="2">REB-010B</strain>
    </source>
</reference>
<protein>
    <submittedName>
        <fullName evidence="2">Uncharacterized protein</fullName>
    </submittedName>
</protein>
<feature type="non-terminal residue" evidence="2">
    <location>
        <position position="313"/>
    </location>
</feature>
<keyword evidence="1" id="KW-0732">Signal</keyword>
<evidence type="ECO:0000313" key="2">
    <source>
        <dbReference type="EMBL" id="KAG0319707.1"/>
    </source>
</evidence>
<dbReference type="AlphaFoldDB" id="A0A9P6UU46"/>
<feature type="chain" id="PRO_5040251932" evidence="1">
    <location>
        <begin position="27"/>
        <end position="313"/>
    </location>
</feature>
<evidence type="ECO:0000313" key="3">
    <source>
        <dbReference type="Proteomes" id="UP000738325"/>
    </source>
</evidence>
<comment type="caution">
    <text evidence="2">The sequence shown here is derived from an EMBL/GenBank/DDBJ whole genome shotgun (WGS) entry which is preliminary data.</text>
</comment>
<accession>A0A9P6UU46</accession>